<protein>
    <submittedName>
        <fullName evidence="3">Flavodoxin</fullName>
    </submittedName>
</protein>
<accession>A0A346B0I2</accession>
<dbReference type="AlphaFoldDB" id="A0A346B0I2"/>
<organism evidence="3 4">
    <name type="scientific">Megasphaera stantonii</name>
    <dbReference type="NCBI Taxonomy" id="2144175"/>
    <lineage>
        <taxon>Bacteria</taxon>
        <taxon>Bacillati</taxon>
        <taxon>Bacillota</taxon>
        <taxon>Negativicutes</taxon>
        <taxon>Veillonellales</taxon>
        <taxon>Veillonellaceae</taxon>
        <taxon>Megasphaera</taxon>
    </lineage>
</organism>
<feature type="region of interest" description="Disordered" evidence="1">
    <location>
        <begin position="42"/>
        <end position="64"/>
    </location>
</feature>
<sequence length="158" mass="17047">MNKPLVAYFSASGTTAKAAAVLAQATKADIYEIVPETPYTPADLDWTDRSSRTTKEKNDPSFRPAIGSKSLDVSPYDTIYLGFPIWWYTAPSIIKTFLESHDFSGKTIVLFATSGGSGLGSTAKDLQPSCPGATIKSGKLLNGRQTVESATKWLNSFK</sequence>
<dbReference type="SUPFAM" id="SSF52218">
    <property type="entry name" value="Flavoproteins"/>
    <property type="match status" value="1"/>
</dbReference>
<dbReference type="PANTHER" id="PTHR39201:SF1">
    <property type="entry name" value="FLAVODOXIN-LIKE DOMAIN-CONTAINING PROTEIN"/>
    <property type="match status" value="1"/>
</dbReference>
<dbReference type="GO" id="GO:0010181">
    <property type="term" value="F:FMN binding"/>
    <property type="evidence" value="ECO:0007669"/>
    <property type="project" value="InterPro"/>
</dbReference>
<evidence type="ECO:0000256" key="1">
    <source>
        <dbReference type="SAM" id="MobiDB-lite"/>
    </source>
</evidence>
<evidence type="ECO:0000313" key="3">
    <source>
        <dbReference type="EMBL" id="AXL21625.1"/>
    </source>
</evidence>
<keyword evidence="4" id="KW-1185">Reference proteome</keyword>
<dbReference type="PANTHER" id="PTHR39201">
    <property type="entry name" value="EXPORTED PROTEIN-RELATED"/>
    <property type="match status" value="1"/>
</dbReference>
<dbReference type="InterPro" id="IPR008254">
    <property type="entry name" value="Flavodoxin/NO_synth"/>
</dbReference>
<evidence type="ECO:0000259" key="2">
    <source>
        <dbReference type="Pfam" id="PF12682"/>
    </source>
</evidence>
<name>A0A346B0I2_9FIRM</name>
<dbReference type="OrthoDB" id="9806505at2"/>
<proteinExistence type="predicted"/>
<dbReference type="NCBIfam" id="NF005501">
    <property type="entry name" value="PRK07116.1"/>
    <property type="match status" value="1"/>
</dbReference>
<dbReference type="Pfam" id="PF12682">
    <property type="entry name" value="Flavodoxin_4"/>
    <property type="match status" value="1"/>
</dbReference>
<dbReference type="KEGG" id="meg:DKB62_08620"/>
<dbReference type="EMBL" id="CP029462">
    <property type="protein sequence ID" value="AXL21625.1"/>
    <property type="molecule type" value="Genomic_DNA"/>
</dbReference>
<dbReference type="GO" id="GO:0016651">
    <property type="term" value="F:oxidoreductase activity, acting on NAD(P)H"/>
    <property type="evidence" value="ECO:0007669"/>
    <property type="project" value="UniProtKB-ARBA"/>
</dbReference>
<feature type="compositionally biased region" description="Basic and acidic residues" evidence="1">
    <location>
        <begin position="46"/>
        <end position="60"/>
    </location>
</feature>
<feature type="domain" description="Flavodoxin-like" evidence="2">
    <location>
        <begin position="3"/>
        <end position="156"/>
    </location>
</feature>
<reference evidence="3 4" key="1">
    <citation type="submission" date="2018-05" db="EMBL/GenBank/DDBJ databases">
        <title>Complete genome sequence of Megasphaera sp. AJH120T, isolated from the ceca of a chicken.</title>
        <authorList>
            <person name="Maki J."/>
            <person name="Looft T."/>
        </authorList>
    </citation>
    <scope>NUCLEOTIDE SEQUENCE [LARGE SCALE GENOMIC DNA]</scope>
    <source>
        <strain evidence="3 4">AJH120</strain>
    </source>
</reference>
<dbReference type="Proteomes" id="UP000254337">
    <property type="component" value="Chromosome"/>
</dbReference>
<evidence type="ECO:0000313" key="4">
    <source>
        <dbReference type="Proteomes" id="UP000254337"/>
    </source>
</evidence>
<dbReference type="RefSeq" id="WP_107195384.1">
    <property type="nucleotide sequence ID" value="NZ_CP029462.1"/>
</dbReference>
<dbReference type="InterPro" id="IPR029039">
    <property type="entry name" value="Flavoprotein-like_sf"/>
</dbReference>
<dbReference type="Gene3D" id="3.40.50.360">
    <property type="match status" value="1"/>
</dbReference>
<gene>
    <name evidence="3" type="ORF">DKB62_08620</name>
</gene>